<dbReference type="EMBL" id="JBBNAE010000010">
    <property type="protein sequence ID" value="KAK9090729.1"/>
    <property type="molecule type" value="Genomic_DNA"/>
</dbReference>
<comment type="caution">
    <text evidence="1">The sequence shown here is derived from an EMBL/GenBank/DDBJ whole genome shotgun (WGS) entry which is preliminary data.</text>
</comment>
<organism evidence="1 2">
    <name type="scientific">Stephania japonica</name>
    <dbReference type="NCBI Taxonomy" id="461633"/>
    <lineage>
        <taxon>Eukaryota</taxon>
        <taxon>Viridiplantae</taxon>
        <taxon>Streptophyta</taxon>
        <taxon>Embryophyta</taxon>
        <taxon>Tracheophyta</taxon>
        <taxon>Spermatophyta</taxon>
        <taxon>Magnoliopsida</taxon>
        <taxon>Ranunculales</taxon>
        <taxon>Menispermaceae</taxon>
        <taxon>Menispermoideae</taxon>
        <taxon>Cissampelideae</taxon>
        <taxon>Stephania</taxon>
    </lineage>
</organism>
<evidence type="ECO:0000313" key="1">
    <source>
        <dbReference type="EMBL" id="KAK9090729.1"/>
    </source>
</evidence>
<protein>
    <submittedName>
        <fullName evidence="1">Uncharacterized protein</fullName>
    </submittedName>
</protein>
<name>A0AAP0EL44_9MAGN</name>
<keyword evidence="2" id="KW-1185">Reference proteome</keyword>
<dbReference type="AlphaFoldDB" id="A0AAP0EL44"/>
<dbReference type="Proteomes" id="UP001417504">
    <property type="component" value="Unassembled WGS sequence"/>
</dbReference>
<proteinExistence type="predicted"/>
<evidence type="ECO:0000313" key="2">
    <source>
        <dbReference type="Proteomes" id="UP001417504"/>
    </source>
</evidence>
<reference evidence="1 2" key="1">
    <citation type="submission" date="2024-01" db="EMBL/GenBank/DDBJ databases">
        <title>Genome assemblies of Stephania.</title>
        <authorList>
            <person name="Yang L."/>
        </authorList>
    </citation>
    <scope>NUCLEOTIDE SEQUENCE [LARGE SCALE GENOMIC DNA]</scope>
    <source>
        <strain evidence="1">QJT</strain>
        <tissue evidence="1">Leaf</tissue>
    </source>
</reference>
<gene>
    <name evidence="1" type="ORF">Sjap_023906</name>
</gene>
<sequence length="67" mass="7247">MIAMTDQIEPSDNSGAAGPRVICVEDFQAFDIESRAQDQRLEEILRILRTLVATTPSSPSTLGVLAT</sequence>
<accession>A0AAP0EL44</accession>